<sequence length="61" mass="6563">MPARHDDIAACPADGRRSGTRFSFETFALLAGARFAAMAPLRPARPCGMKHGALLAYLYVP</sequence>
<dbReference type="Proteomes" id="UP000218103">
    <property type="component" value="Chromosome 2"/>
</dbReference>
<protein>
    <recommendedName>
        <fullName evidence="3">Transposase</fullName>
    </recommendedName>
</protein>
<organism evidence="1 2">
    <name type="scientific">Burkholderia cepacia</name>
    <name type="common">Pseudomonas cepacia</name>
    <dbReference type="NCBI Taxonomy" id="292"/>
    <lineage>
        <taxon>Bacteria</taxon>
        <taxon>Pseudomonadati</taxon>
        <taxon>Pseudomonadota</taxon>
        <taxon>Betaproteobacteria</taxon>
        <taxon>Burkholderiales</taxon>
        <taxon>Burkholderiaceae</taxon>
        <taxon>Burkholderia</taxon>
        <taxon>Burkholderia cepacia complex</taxon>
    </lineage>
</organism>
<name>A0ABM6P440_BURCE</name>
<evidence type="ECO:0000313" key="1">
    <source>
        <dbReference type="EMBL" id="ATF81901.1"/>
    </source>
</evidence>
<accession>A0ABM6P440</accession>
<proteinExistence type="predicted"/>
<reference evidence="2" key="1">
    <citation type="submission" date="2017-09" db="EMBL/GenBank/DDBJ databases">
        <title>FDA dAtabase for Regulatory Grade micrObial Sequences (FDA-ARGOS): Supporting development and validation of Infectious Disease Dx tests.</title>
        <authorList>
            <person name="Minogue T."/>
            <person name="Wolcott M."/>
            <person name="Wasieloski L."/>
            <person name="Aguilar W."/>
            <person name="Moore D."/>
            <person name="Tallon L.J."/>
            <person name="Sadzewicz L."/>
            <person name="Ott S."/>
            <person name="Zhao X."/>
            <person name="Nagaraj S."/>
            <person name="Vavikolanu K."/>
            <person name="Aluvathingal J."/>
            <person name="Nadendla S."/>
            <person name="Sichtig H."/>
        </authorList>
    </citation>
    <scope>NUCLEOTIDE SEQUENCE [LARGE SCALE GENOMIC DNA]</scope>
    <source>
        <strain evidence="2">FDAARGOS_388</strain>
    </source>
</reference>
<dbReference type="EMBL" id="CP023521">
    <property type="protein sequence ID" value="ATF81901.1"/>
    <property type="molecule type" value="Genomic_DNA"/>
</dbReference>
<evidence type="ECO:0000313" key="2">
    <source>
        <dbReference type="Proteomes" id="UP000218103"/>
    </source>
</evidence>
<gene>
    <name evidence="1" type="ORF">CO711_31885</name>
</gene>
<keyword evidence="2" id="KW-1185">Reference proteome</keyword>
<evidence type="ECO:0008006" key="3">
    <source>
        <dbReference type="Google" id="ProtNLM"/>
    </source>
</evidence>